<gene>
    <name evidence="1" type="ORF">L1987_52175</name>
</gene>
<accession>A0ACB9ERR5</accession>
<proteinExistence type="predicted"/>
<organism evidence="1 2">
    <name type="scientific">Smallanthus sonchifolius</name>
    <dbReference type="NCBI Taxonomy" id="185202"/>
    <lineage>
        <taxon>Eukaryota</taxon>
        <taxon>Viridiplantae</taxon>
        <taxon>Streptophyta</taxon>
        <taxon>Embryophyta</taxon>
        <taxon>Tracheophyta</taxon>
        <taxon>Spermatophyta</taxon>
        <taxon>Magnoliopsida</taxon>
        <taxon>eudicotyledons</taxon>
        <taxon>Gunneridae</taxon>
        <taxon>Pentapetalae</taxon>
        <taxon>asterids</taxon>
        <taxon>campanulids</taxon>
        <taxon>Asterales</taxon>
        <taxon>Asteraceae</taxon>
        <taxon>Asteroideae</taxon>
        <taxon>Heliantheae alliance</taxon>
        <taxon>Millerieae</taxon>
        <taxon>Smallanthus</taxon>
    </lineage>
</organism>
<dbReference type="EMBL" id="CM042034">
    <property type="protein sequence ID" value="KAI3761753.1"/>
    <property type="molecule type" value="Genomic_DNA"/>
</dbReference>
<keyword evidence="2" id="KW-1185">Reference proteome</keyword>
<dbReference type="Proteomes" id="UP001056120">
    <property type="component" value="Linkage Group LG17"/>
</dbReference>
<evidence type="ECO:0000313" key="2">
    <source>
        <dbReference type="Proteomes" id="UP001056120"/>
    </source>
</evidence>
<sequence length="120" mass="13713">MSTDLQLLRDLPPIRLTSLKIKLPDTPPAPVESCTVQLSEEEEVENCQTPTSSEYKIPEITTCPSAPKKQRLPVPSCKRRISEFELFEIVARDEIESFFKSGYEFINRNSITNKRRCSPP</sequence>
<reference evidence="1 2" key="2">
    <citation type="journal article" date="2022" name="Mol. Ecol. Resour.">
        <title>The genomes of chicory, endive, great burdock and yacon provide insights into Asteraceae paleo-polyploidization history and plant inulin production.</title>
        <authorList>
            <person name="Fan W."/>
            <person name="Wang S."/>
            <person name="Wang H."/>
            <person name="Wang A."/>
            <person name="Jiang F."/>
            <person name="Liu H."/>
            <person name="Zhao H."/>
            <person name="Xu D."/>
            <person name="Zhang Y."/>
        </authorList>
    </citation>
    <scope>NUCLEOTIDE SEQUENCE [LARGE SCALE GENOMIC DNA]</scope>
    <source>
        <strain evidence="2">cv. Yunnan</strain>
        <tissue evidence="1">Leaves</tissue>
    </source>
</reference>
<reference evidence="2" key="1">
    <citation type="journal article" date="2022" name="Mol. Ecol. Resour.">
        <title>The genomes of chicory, endive, great burdock and yacon provide insights into Asteraceae palaeo-polyploidization history and plant inulin production.</title>
        <authorList>
            <person name="Fan W."/>
            <person name="Wang S."/>
            <person name="Wang H."/>
            <person name="Wang A."/>
            <person name="Jiang F."/>
            <person name="Liu H."/>
            <person name="Zhao H."/>
            <person name="Xu D."/>
            <person name="Zhang Y."/>
        </authorList>
    </citation>
    <scope>NUCLEOTIDE SEQUENCE [LARGE SCALE GENOMIC DNA]</scope>
    <source>
        <strain evidence="2">cv. Yunnan</strain>
    </source>
</reference>
<protein>
    <submittedName>
        <fullName evidence="1">Uncharacterized protein</fullName>
    </submittedName>
</protein>
<evidence type="ECO:0000313" key="1">
    <source>
        <dbReference type="EMBL" id="KAI3761753.1"/>
    </source>
</evidence>
<comment type="caution">
    <text evidence="1">The sequence shown here is derived from an EMBL/GenBank/DDBJ whole genome shotgun (WGS) entry which is preliminary data.</text>
</comment>
<name>A0ACB9ERR5_9ASTR</name>